<keyword evidence="9" id="KW-0560">Oxidoreductase</keyword>
<evidence type="ECO:0000256" key="8">
    <source>
        <dbReference type="ARBA" id="ARBA00022989"/>
    </source>
</evidence>
<dbReference type="EMBL" id="VBUC01000036">
    <property type="protein sequence ID" value="TLS96029.1"/>
    <property type="molecule type" value="Genomic_DNA"/>
</dbReference>
<dbReference type="GO" id="GO:0050660">
    <property type="term" value="F:flavin adenine dinucleotide binding"/>
    <property type="evidence" value="ECO:0007669"/>
    <property type="project" value="TreeGrafter"/>
</dbReference>
<dbReference type="AlphaFoldDB" id="A0A7L5JNW5"/>
<reference evidence="15 18" key="2">
    <citation type="submission" date="2020-05" db="EMBL/GenBank/DDBJ databases">
        <title>Complete genome sequencing of Campylobacter and Arcobacter type strains.</title>
        <authorList>
            <person name="Miller W.G."/>
            <person name="Yee E."/>
        </authorList>
    </citation>
    <scope>NUCLEOTIDE SEQUENCE [LARGE SCALE GENOMIC DNA]</scope>
    <source>
        <strain evidence="15 18">LMG 21996</strain>
    </source>
</reference>
<keyword evidence="17" id="KW-1185">Reference proteome</keyword>
<feature type="transmembrane region" description="Helical" evidence="13">
    <location>
        <begin position="193"/>
        <end position="213"/>
    </location>
</feature>
<evidence type="ECO:0000259" key="14">
    <source>
        <dbReference type="PROSITE" id="PS51384"/>
    </source>
</evidence>
<dbReference type="GO" id="GO:0051537">
    <property type="term" value="F:2 iron, 2 sulfur cluster binding"/>
    <property type="evidence" value="ECO:0007669"/>
    <property type="project" value="UniProtKB-KW"/>
</dbReference>
<evidence type="ECO:0000313" key="18">
    <source>
        <dbReference type="Proteomes" id="UP000509513"/>
    </source>
</evidence>
<dbReference type="Pfam" id="PF01794">
    <property type="entry name" value="Ferric_reduct"/>
    <property type="match status" value="1"/>
</dbReference>
<keyword evidence="3" id="KW-0285">Flavoprotein</keyword>
<keyword evidence="6" id="KW-0479">Metal-binding</keyword>
<evidence type="ECO:0000256" key="2">
    <source>
        <dbReference type="ARBA" id="ARBA00004141"/>
    </source>
</evidence>
<evidence type="ECO:0000256" key="7">
    <source>
        <dbReference type="ARBA" id="ARBA00022827"/>
    </source>
</evidence>
<feature type="transmembrane region" description="Helical" evidence="13">
    <location>
        <begin position="169"/>
        <end position="187"/>
    </location>
</feature>
<gene>
    <name evidence="15" type="ORF">ACBT_0969</name>
    <name evidence="16" type="ORF">FE247_10360</name>
</gene>
<feature type="transmembrane region" description="Helical" evidence="13">
    <location>
        <begin position="38"/>
        <end position="59"/>
    </location>
</feature>
<keyword evidence="7" id="KW-0274">FAD</keyword>
<dbReference type="InterPro" id="IPR050415">
    <property type="entry name" value="MRET"/>
</dbReference>
<dbReference type="Proteomes" id="UP000509513">
    <property type="component" value="Chromosome"/>
</dbReference>
<dbReference type="InterPro" id="IPR013130">
    <property type="entry name" value="Fe3_Rdtase_TM_dom"/>
</dbReference>
<evidence type="ECO:0000256" key="3">
    <source>
        <dbReference type="ARBA" id="ARBA00022630"/>
    </source>
</evidence>
<feature type="transmembrane region" description="Helical" evidence="13">
    <location>
        <begin position="140"/>
        <end position="157"/>
    </location>
</feature>
<evidence type="ECO:0000256" key="5">
    <source>
        <dbReference type="ARBA" id="ARBA00022714"/>
    </source>
</evidence>
<evidence type="ECO:0000256" key="1">
    <source>
        <dbReference type="ARBA" id="ARBA00001974"/>
    </source>
</evidence>
<reference evidence="16 17" key="1">
    <citation type="submission" date="2019-05" db="EMBL/GenBank/DDBJ databases">
        <title>Arcobacter cibarius and Arcobacter thereius providing challenges in identification an antibiotic susceptibility and Quinolone resistance.</title>
        <authorList>
            <person name="Busch A."/>
            <person name="Hanel I."/>
            <person name="Hotzel H."/>
            <person name="Tomaso H."/>
        </authorList>
    </citation>
    <scope>NUCLEOTIDE SEQUENCE [LARGE SCALE GENOMIC DNA]</scope>
    <source>
        <strain evidence="16 17">16CS0831-2</strain>
    </source>
</reference>
<dbReference type="GO" id="GO:0016020">
    <property type="term" value="C:membrane"/>
    <property type="evidence" value="ECO:0007669"/>
    <property type="project" value="UniProtKB-SubCell"/>
</dbReference>
<dbReference type="InterPro" id="IPR013112">
    <property type="entry name" value="FAD-bd_8"/>
</dbReference>
<keyword evidence="8 13" id="KW-1133">Transmembrane helix</keyword>
<keyword evidence="12 13" id="KW-0472">Membrane</keyword>
<proteinExistence type="predicted"/>
<dbReference type="CDD" id="cd06198">
    <property type="entry name" value="FNR_like_3"/>
    <property type="match status" value="1"/>
</dbReference>
<evidence type="ECO:0000256" key="12">
    <source>
        <dbReference type="ARBA" id="ARBA00023136"/>
    </source>
</evidence>
<evidence type="ECO:0000256" key="11">
    <source>
        <dbReference type="ARBA" id="ARBA00023014"/>
    </source>
</evidence>
<evidence type="ECO:0000256" key="6">
    <source>
        <dbReference type="ARBA" id="ARBA00022723"/>
    </source>
</evidence>
<dbReference type="SUPFAM" id="SSF63380">
    <property type="entry name" value="Riboflavin synthase domain-like"/>
    <property type="match status" value="1"/>
</dbReference>
<dbReference type="EMBL" id="CP054051">
    <property type="protein sequence ID" value="QKJ26881.1"/>
    <property type="molecule type" value="Genomic_DNA"/>
</dbReference>
<dbReference type="Proteomes" id="UP000305417">
    <property type="component" value="Unassembled WGS sequence"/>
</dbReference>
<feature type="domain" description="FAD-binding FR-type" evidence="14">
    <location>
        <begin position="219"/>
        <end position="319"/>
    </location>
</feature>
<dbReference type="Gene3D" id="3.40.50.80">
    <property type="entry name" value="Nucleotide-binding domain of ferredoxin-NADP reductase (FNR) module"/>
    <property type="match status" value="1"/>
</dbReference>
<evidence type="ECO:0000313" key="16">
    <source>
        <dbReference type="EMBL" id="TLS96029.1"/>
    </source>
</evidence>
<name>A0A7L5JNW5_9BACT</name>
<dbReference type="PANTHER" id="PTHR47354:SF8">
    <property type="entry name" value="1,2-PHENYLACETYL-COA EPOXIDASE, SUBUNIT E"/>
    <property type="match status" value="1"/>
</dbReference>
<evidence type="ECO:0000256" key="9">
    <source>
        <dbReference type="ARBA" id="ARBA00023002"/>
    </source>
</evidence>
<keyword evidence="11" id="KW-0411">Iron-sulfur</keyword>
<dbReference type="GO" id="GO:0046872">
    <property type="term" value="F:metal ion binding"/>
    <property type="evidence" value="ECO:0007669"/>
    <property type="project" value="UniProtKB-KW"/>
</dbReference>
<evidence type="ECO:0000313" key="15">
    <source>
        <dbReference type="EMBL" id="QKJ26881.1"/>
    </source>
</evidence>
<dbReference type="Pfam" id="PF08022">
    <property type="entry name" value="FAD_binding_8"/>
    <property type="match status" value="1"/>
</dbReference>
<dbReference type="GO" id="GO:0016491">
    <property type="term" value="F:oxidoreductase activity"/>
    <property type="evidence" value="ECO:0007669"/>
    <property type="project" value="UniProtKB-KW"/>
</dbReference>
<dbReference type="InterPro" id="IPR017927">
    <property type="entry name" value="FAD-bd_FR_type"/>
</dbReference>
<evidence type="ECO:0000256" key="4">
    <source>
        <dbReference type="ARBA" id="ARBA00022692"/>
    </source>
</evidence>
<evidence type="ECO:0000256" key="10">
    <source>
        <dbReference type="ARBA" id="ARBA00023004"/>
    </source>
</evidence>
<dbReference type="OrthoDB" id="9786134at2"/>
<evidence type="ECO:0000313" key="17">
    <source>
        <dbReference type="Proteomes" id="UP000305417"/>
    </source>
</evidence>
<comment type="subcellular location">
    <subcellularLocation>
        <location evidence="2">Membrane</location>
        <topology evidence="2">Multi-pass membrane protein</topology>
    </subcellularLocation>
</comment>
<comment type="cofactor">
    <cofactor evidence="1">
        <name>FAD</name>
        <dbReference type="ChEBI" id="CHEBI:57692"/>
    </cofactor>
</comment>
<dbReference type="InterPro" id="IPR039261">
    <property type="entry name" value="FNR_nucleotide-bd"/>
</dbReference>
<dbReference type="PROSITE" id="PS51384">
    <property type="entry name" value="FAD_FR"/>
    <property type="match status" value="1"/>
</dbReference>
<evidence type="ECO:0000256" key="13">
    <source>
        <dbReference type="SAM" id="Phobius"/>
    </source>
</evidence>
<organism evidence="15 18">
    <name type="scientific">Aliarcobacter cibarius</name>
    <dbReference type="NCBI Taxonomy" id="255507"/>
    <lineage>
        <taxon>Bacteria</taxon>
        <taxon>Pseudomonadati</taxon>
        <taxon>Campylobacterota</taxon>
        <taxon>Epsilonproteobacteria</taxon>
        <taxon>Campylobacterales</taxon>
        <taxon>Arcobacteraceae</taxon>
        <taxon>Aliarcobacter</taxon>
    </lineage>
</organism>
<dbReference type="InterPro" id="IPR017938">
    <property type="entry name" value="Riboflavin_synthase-like_b-brl"/>
</dbReference>
<dbReference type="SFLD" id="SFLDS00052">
    <property type="entry name" value="Ferric_Reductase_Domain"/>
    <property type="match status" value="1"/>
</dbReference>
<keyword evidence="10" id="KW-0408">Iron</keyword>
<dbReference type="SUPFAM" id="SSF52343">
    <property type="entry name" value="Ferredoxin reductase-like, C-terminal NADP-linked domain"/>
    <property type="match status" value="1"/>
</dbReference>
<accession>A0A7L5JNW5</accession>
<protein>
    <submittedName>
        <fullName evidence="15">Ferric reductase</fullName>
    </submittedName>
</protein>
<dbReference type="PANTHER" id="PTHR47354">
    <property type="entry name" value="NADH OXIDOREDUCTASE HCR"/>
    <property type="match status" value="1"/>
</dbReference>
<keyword evidence="5" id="KW-0001">2Fe-2S</keyword>
<keyword evidence="4 13" id="KW-0812">Transmembrane</keyword>
<dbReference type="Gene3D" id="2.40.30.10">
    <property type="entry name" value="Translation factors"/>
    <property type="match status" value="1"/>
</dbReference>
<sequence length="443" mass="51188">MKRMKFSFLMILVVPTILWLLADTLYPEPFTYFAFRKVFIQYSGVLAIILMSIVMILALRPKFIEPYFDGIDKIYKLHKWLGISAFLLGVLHWWFAKGTKWMVGWGWLEKPVKTPSNEVLGTIEAWFKTQKGLSESVGEWAFYIMVILIFIALIKKIPYHWFVKSHKIFALVYIALVYHTIILTKIGYWSEPIGLLLIVMMVFGTIAAFISLFKKIGNSRKSQAKIVDLVEYPKLKILETTLLLDDTWKGHKAGQFAFVTSNKKEGHHPYTIASSWDKNDKKMTFITKALGDHTSRLKDTLKIGMNVEVEGPYGCFDFGDDKKLHIYIGAGIGVTPFIARMNDLEKNPNDKTIHFFHSTSKPDDEFLENLKEDVKNSNVNLHLFVSKIDERLSSEKIKELVPNWQNSSIWYCGPLKFGQSLREDFVSSGLNPEDFHQELFEMR</sequence>
<feature type="transmembrane region" description="Helical" evidence="13">
    <location>
        <begin position="80"/>
        <end position="96"/>
    </location>
</feature>
<dbReference type="KEGG" id="acib:ACBT_0969"/>